<evidence type="ECO:0000313" key="1">
    <source>
        <dbReference type="EMBL" id="WMD24048.1"/>
    </source>
</evidence>
<dbReference type="Proteomes" id="UP001234798">
    <property type="component" value="Plasmid unnamed"/>
</dbReference>
<accession>A0ABY9MBS0</accession>
<keyword evidence="1" id="KW-0614">Plasmid</keyword>
<organism evidence="1 2">
    <name type="scientific">Achromobacter seleniivolatilans</name>
    <dbReference type="NCBI Taxonomy" id="3047478"/>
    <lineage>
        <taxon>Bacteria</taxon>
        <taxon>Pseudomonadati</taxon>
        <taxon>Pseudomonadota</taxon>
        <taxon>Betaproteobacteria</taxon>
        <taxon>Burkholderiales</taxon>
        <taxon>Alcaligenaceae</taxon>
        <taxon>Achromobacter</taxon>
    </lineage>
</organism>
<dbReference type="RefSeq" id="WP_306952061.1">
    <property type="nucleotide sequence ID" value="NZ_CP132977.1"/>
</dbReference>
<keyword evidence="2" id="KW-1185">Reference proteome</keyword>
<sequence>MALSRTIGLAWEADAEHRAIVSRAEQLPGARADLLQTARGAVGRLHDAALAGDAGGVAAAVQTYEAVVWRLNGNTFCASRDCCNPEAGGHVVDRFCAATPGQEPLWGQNGEFLICVLGMRARVEIMEGFGRAAVSMHFHVVDLHRPFISETGFLSVFDKVRMGVSPKQTAEEIFRSMIGKRSRHLEPASLLRCSQRGRPAWLAKALAESSIPAAHDDVGQFALCF</sequence>
<name>A0ABY9MBS0_9BURK</name>
<protein>
    <submittedName>
        <fullName evidence="1">Uncharacterized protein</fullName>
    </submittedName>
</protein>
<gene>
    <name evidence="1" type="ORF">RAS12_30925</name>
</gene>
<evidence type="ECO:0000313" key="2">
    <source>
        <dbReference type="Proteomes" id="UP001234798"/>
    </source>
</evidence>
<geneLocation type="plasmid" evidence="1 2">
    <name>unnamed</name>
</geneLocation>
<reference evidence="1 2" key="1">
    <citation type="submission" date="2023-08" db="EMBL/GenBank/DDBJ databases">
        <title>Achromobacter seleniivolatilans sp. nov., isolated from seleniferous soil.</title>
        <authorList>
            <person name="Zhang S."/>
            <person name="Li K."/>
            <person name="Peng J."/>
            <person name="Zhao Q."/>
            <person name="Wang H."/>
            <person name="Guo Y."/>
        </authorList>
    </citation>
    <scope>NUCLEOTIDE SEQUENCE [LARGE SCALE GENOMIC DNA]</scope>
    <source>
        <strain evidence="1 2">R39</strain>
        <plasmid evidence="1 2">unnamed</plasmid>
    </source>
</reference>
<dbReference type="EMBL" id="CP132977">
    <property type="protein sequence ID" value="WMD24048.1"/>
    <property type="molecule type" value="Genomic_DNA"/>
</dbReference>
<proteinExistence type="predicted"/>